<evidence type="ECO:0000256" key="8">
    <source>
        <dbReference type="HAMAP-Rule" id="MF_01466"/>
    </source>
</evidence>
<comment type="subunit">
    <text evidence="8">Component of the accessory SecA2/SecY2 protein translocase complex required to export cell wall proteins. May form heterotrimers with SecE and SecG subunits.</text>
</comment>
<proteinExistence type="inferred from homology"/>
<dbReference type="EMBL" id="CP021059">
    <property type="protein sequence ID" value="ARQ07917.1"/>
    <property type="molecule type" value="Genomic_DNA"/>
</dbReference>
<evidence type="ECO:0000313" key="11">
    <source>
        <dbReference type="Proteomes" id="UP000194154"/>
    </source>
</evidence>
<evidence type="ECO:0000256" key="9">
    <source>
        <dbReference type="NCBIfam" id="TIGR02920"/>
    </source>
</evidence>
<feature type="transmembrane region" description="Helical" evidence="8">
    <location>
        <begin position="346"/>
        <end position="364"/>
    </location>
</feature>
<name>A0A1W7AE93_9STAP</name>
<feature type="transmembrane region" description="Helical" evidence="8">
    <location>
        <begin position="21"/>
        <end position="41"/>
    </location>
</feature>
<dbReference type="GO" id="GO:0005886">
    <property type="term" value="C:plasma membrane"/>
    <property type="evidence" value="ECO:0007669"/>
    <property type="project" value="UniProtKB-SubCell"/>
</dbReference>
<dbReference type="NCBIfam" id="NF009082">
    <property type="entry name" value="PRK12417.1"/>
    <property type="match status" value="1"/>
</dbReference>
<keyword evidence="3 8" id="KW-0812">Transmembrane</keyword>
<keyword evidence="11" id="KW-1185">Reference proteome</keyword>
<evidence type="ECO:0000256" key="2">
    <source>
        <dbReference type="ARBA" id="ARBA00022475"/>
    </source>
</evidence>
<dbReference type="NCBIfam" id="TIGR02920">
    <property type="entry name" value="acc_sec_Y2"/>
    <property type="match status" value="1"/>
</dbReference>
<dbReference type="InterPro" id="IPR023201">
    <property type="entry name" value="SecY_dom_sf"/>
</dbReference>
<protein>
    <recommendedName>
        <fullName evidence="8 9">Accessory Sec system protein translocase subunit SecY2</fullName>
    </recommendedName>
</protein>
<dbReference type="Proteomes" id="UP000194154">
    <property type="component" value="Chromosome"/>
</dbReference>
<comment type="similarity">
    <text evidence="8">Belongs to the SecY/SEC61-alpha family. SecY2 subfamily.</text>
</comment>
<feature type="transmembrane region" description="Helical" evidence="8">
    <location>
        <begin position="160"/>
        <end position="180"/>
    </location>
</feature>
<gene>
    <name evidence="8" type="primary">secY2</name>
    <name evidence="10" type="ORF">MCCS_23370</name>
</gene>
<evidence type="ECO:0000313" key="10">
    <source>
        <dbReference type="EMBL" id="ARQ07917.1"/>
    </source>
</evidence>
<feature type="transmembrane region" description="Helical" evidence="8">
    <location>
        <begin position="370"/>
        <end position="390"/>
    </location>
</feature>
<keyword evidence="6 8" id="KW-0811">Translocation</keyword>
<evidence type="ECO:0000256" key="3">
    <source>
        <dbReference type="ARBA" id="ARBA00022692"/>
    </source>
</evidence>
<dbReference type="STRING" id="1855823.MCCS_23370"/>
<feature type="transmembrane region" description="Helical" evidence="8">
    <location>
        <begin position="134"/>
        <end position="155"/>
    </location>
</feature>
<reference evidence="10 11" key="1">
    <citation type="journal article" date="2017" name="Int. J. Syst. Evol. Microbiol.">
        <title>Macrococcus canis sp. nov., a skin bacterium associated with infections in dogs.</title>
        <authorList>
            <person name="Gobeli Brawand S."/>
            <person name="Cotting K."/>
            <person name="Gomez-Sanz E."/>
            <person name="Collaud A."/>
            <person name="Thomann A."/>
            <person name="Brodard I."/>
            <person name="Rodriguez-Campos S."/>
            <person name="Strauss C."/>
            <person name="Perreten V."/>
        </authorList>
    </citation>
    <scope>NUCLEOTIDE SEQUENCE [LARGE SCALE GENOMIC DNA]</scope>
    <source>
        <strain evidence="10 11">KM45013</strain>
    </source>
</reference>
<feature type="transmembrane region" description="Helical" evidence="8">
    <location>
        <begin position="192"/>
        <end position="211"/>
    </location>
</feature>
<dbReference type="SUPFAM" id="SSF103491">
    <property type="entry name" value="Preprotein translocase SecY subunit"/>
    <property type="match status" value="1"/>
</dbReference>
<feature type="transmembrane region" description="Helical" evidence="8">
    <location>
        <begin position="70"/>
        <end position="89"/>
    </location>
</feature>
<feature type="transmembrane region" description="Helical" evidence="8">
    <location>
        <begin position="110"/>
        <end position="128"/>
    </location>
</feature>
<sequence>MKKKLNIDMKNHIYRISLYRRIIYTLFILMVFILGSNIPIISKQYLNHDVNVVNSIGAATMGGDYTNVNLFSLGLGPWLTSLLIINLISYRNIDKMMKQTKLQKQVKEKVATLCLCVIQGYYVLNMHIKGGEHFAEVMTISLIVLVAGSMCLIWLADQNALYGIAGPMPIVMISIIKSIFKGHHVIDDLNPTFWLAVILLMLFSIVLLVFVERSEYRLPYIDIMHISKVQKDFLAWKLNPAGSLAIMLCMSFYMTVKYIVELVLMFFTDIKLKQFTYLDLTHPIGITFFVVLLFVLNMLLSKFMLNPSKKAEEFMKSGNYFEGVLPGKPTARYLNQKANIISRSSAILISIIIGLPFYITLLIPQVFDEVFLSIQILILVYIAINVVEAIRNYLYFEGYRTFLDKYW</sequence>
<dbReference type="HAMAP" id="MF_01466">
    <property type="entry name" value="SecY2"/>
    <property type="match status" value="1"/>
</dbReference>
<feature type="transmembrane region" description="Helical" evidence="8">
    <location>
        <begin position="280"/>
        <end position="300"/>
    </location>
</feature>
<dbReference type="GO" id="GO:0065002">
    <property type="term" value="P:intracellular protein transmembrane transport"/>
    <property type="evidence" value="ECO:0007669"/>
    <property type="project" value="UniProtKB-UniRule"/>
</dbReference>
<dbReference type="InterPro" id="IPR014269">
    <property type="entry name" value="SecY2"/>
</dbReference>
<dbReference type="Pfam" id="PF00344">
    <property type="entry name" value="SecY"/>
    <property type="match status" value="1"/>
</dbReference>
<dbReference type="AlphaFoldDB" id="A0A1W7AE93"/>
<dbReference type="PRINTS" id="PR00303">
    <property type="entry name" value="SECYTRNLCASE"/>
</dbReference>
<evidence type="ECO:0000256" key="6">
    <source>
        <dbReference type="ARBA" id="ARBA00023010"/>
    </source>
</evidence>
<comment type="function">
    <text evidence="8">Part of the accessory SecA2/SecY2 system specifically required for export of possible cell wall proteins. The central subunit of a protein translocation channel.</text>
</comment>
<comment type="subcellular location">
    <subcellularLocation>
        <location evidence="8">Cell membrane</location>
        <topology evidence="8">Multi-pass membrane protein</topology>
    </subcellularLocation>
</comment>
<dbReference type="KEGG" id="mcak:MCCS_23370"/>
<dbReference type="PIRSF" id="PIRSF004557">
    <property type="entry name" value="SecY"/>
    <property type="match status" value="1"/>
</dbReference>
<keyword evidence="4 8" id="KW-0653">Protein transport</keyword>
<accession>A0A1W7AE93</accession>
<evidence type="ECO:0000256" key="7">
    <source>
        <dbReference type="ARBA" id="ARBA00023136"/>
    </source>
</evidence>
<evidence type="ECO:0000256" key="4">
    <source>
        <dbReference type="ARBA" id="ARBA00022927"/>
    </source>
</evidence>
<dbReference type="GO" id="GO:0006605">
    <property type="term" value="P:protein targeting"/>
    <property type="evidence" value="ECO:0007669"/>
    <property type="project" value="UniProtKB-UniRule"/>
</dbReference>
<evidence type="ECO:0000256" key="5">
    <source>
        <dbReference type="ARBA" id="ARBA00022989"/>
    </source>
</evidence>
<dbReference type="GeneID" id="35296412"/>
<dbReference type="OrthoDB" id="2055747at2"/>
<dbReference type="Gene3D" id="1.10.3370.10">
    <property type="entry name" value="SecY subunit domain"/>
    <property type="match status" value="1"/>
</dbReference>
<keyword evidence="7 8" id="KW-0472">Membrane</keyword>
<dbReference type="InterPro" id="IPR002208">
    <property type="entry name" value="SecY/SEC61-alpha"/>
</dbReference>
<feature type="transmembrane region" description="Helical" evidence="8">
    <location>
        <begin position="241"/>
        <end position="260"/>
    </location>
</feature>
<evidence type="ECO:0000256" key="1">
    <source>
        <dbReference type="ARBA" id="ARBA00022448"/>
    </source>
</evidence>
<organism evidence="10 11">
    <name type="scientific">Macrococcoides canis</name>
    <dbReference type="NCBI Taxonomy" id="1855823"/>
    <lineage>
        <taxon>Bacteria</taxon>
        <taxon>Bacillati</taxon>
        <taxon>Bacillota</taxon>
        <taxon>Bacilli</taxon>
        <taxon>Bacillales</taxon>
        <taxon>Staphylococcaceae</taxon>
        <taxon>Macrococcoides</taxon>
    </lineage>
</organism>
<keyword evidence="1 8" id="KW-0813">Transport</keyword>
<dbReference type="RefSeq" id="WP_157891117.1">
    <property type="nucleotide sequence ID" value="NZ_CBCRZA010000017.1"/>
</dbReference>
<keyword evidence="5 8" id="KW-1133">Transmembrane helix</keyword>
<keyword evidence="2 8" id="KW-1003">Cell membrane</keyword>